<reference evidence="1" key="1">
    <citation type="journal article" date="2021" name="Genome Biol. Evol.">
        <title>A High-Quality Reference Genome for a Parasitic Bivalve with Doubly Uniparental Inheritance (Bivalvia: Unionida).</title>
        <authorList>
            <person name="Smith C.H."/>
        </authorList>
    </citation>
    <scope>NUCLEOTIDE SEQUENCE</scope>
    <source>
        <strain evidence="1">CHS0354</strain>
    </source>
</reference>
<dbReference type="AlphaFoldDB" id="A0AAE0SCF6"/>
<protein>
    <submittedName>
        <fullName evidence="1">Uncharacterized protein</fullName>
    </submittedName>
</protein>
<proteinExistence type="predicted"/>
<evidence type="ECO:0000313" key="1">
    <source>
        <dbReference type="EMBL" id="KAK3588953.1"/>
    </source>
</evidence>
<organism evidence="1 2">
    <name type="scientific">Potamilus streckersoni</name>
    <dbReference type="NCBI Taxonomy" id="2493646"/>
    <lineage>
        <taxon>Eukaryota</taxon>
        <taxon>Metazoa</taxon>
        <taxon>Spiralia</taxon>
        <taxon>Lophotrochozoa</taxon>
        <taxon>Mollusca</taxon>
        <taxon>Bivalvia</taxon>
        <taxon>Autobranchia</taxon>
        <taxon>Heteroconchia</taxon>
        <taxon>Palaeoheterodonta</taxon>
        <taxon>Unionida</taxon>
        <taxon>Unionoidea</taxon>
        <taxon>Unionidae</taxon>
        <taxon>Ambleminae</taxon>
        <taxon>Lampsilini</taxon>
        <taxon>Potamilus</taxon>
    </lineage>
</organism>
<reference evidence="1" key="3">
    <citation type="submission" date="2023-05" db="EMBL/GenBank/DDBJ databases">
        <authorList>
            <person name="Smith C.H."/>
        </authorList>
    </citation>
    <scope>NUCLEOTIDE SEQUENCE</scope>
    <source>
        <strain evidence="1">CHS0354</strain>
        <tissue evidence="1">Mantle</tissue>
    </source>
</reference>
<dbReference type="Proteomes" id="UP001195483">
    <property type="component" value="Unassembled WGS sequence"/>
</dbReference>
<dbReference type="InterPro" id="IPR036388">
    <property type="entry name" value="WH-like_DNA-bd_sf"/>
</dbReference>
<accession>A0AAE0SCF6</accession>
<dbReference type="EMBL" id="JAEAOA010002363">
    <property type="protein sequence ID" value="KAK3588953.1"/>
    <property type="molecule type" value="Genomic_DNA"/>
</dbReference>
<name>A0AAE0SCF6_9BIVA</name>
<comment type="caution">
    <text evidence="1">The sequence shown here is derived from an EMBL/GenBank/DDBJ whole genome shotgun (WGS) entry which is preliminary data.</text>
</comment>
<dbReference type="Gene3D" id="1.10.10.10">
    <property type="entry name" value="Winged helix-like DNA-binding domain superfamily/Winged helix DNA-binding domain"/>
    <property type="match status" value="1"/>
</dbReference>
<keyword evidence="2" id="KW-1185">Reference proteome</keyword>
<gene>
    <name evidence="1" type="ORF">CHS0354_043122</name>
</gene>
<reference evidence="1" key="2">
    <citation type="journal article" date="2021" name="Genome Biol. Evol.">
        <title>Developing a high-quality reference genome for a parasitic bivalve with doubly uniparental inheritance (Bivalvia: Unionida).</title>
        <authorList>
            <person name="Smith C.H."/>
        </authorList>
    </citation>
    <scope>NUCLEOTIDE SEQUENCE</scope>
    <source>
        <strain evidence="1">CHS0354</strain>
        <tissue evidence="1">Mantle</tissue>
    </source>
</reference>
<sequence length="278" mass="31887">MGDLTSTVEIVIICIVYRNLYVHCIRVIGTKFICRRNISSARITIIIVFLIFQDEEKEKSLKVIRKHISKSPVAKGHVKNVIFVSNTSSPKTVFDDILECILRHADERAGFKKEISAQWIYLVKIILERKNAGSKTMTFKEMESIDANSIIPLGVSSRLRSFLEYQHEQGNIIYFDDEELRDLIVLDTTLPMEFMQCLIQTSPFSSLSLQNRLQEFGSLTEGLIDNVYIQECTEYATKEVGNVKDYFIKIALLYDVLQEVRLDGGRGGRYIIPAFLRT</sequence>
<evidence type="ECO:0000313" key="2">
    <source>
        <dbReference type="Proteomes" id="UP001195483"/>
    </source>
</evidence>